<dbReference type="PROSITE" id="PS50007">
    <property type="entry name" value="PIPLC_X_DOMAIN"/>
    <property type="match status" value="1"/>
</dbReference>
<evidence type="ECO:0000256" key="5">
    <source>
        <dbReference type="ARBA" id="ARBA00023098"/>
    </source>
</evidence>
<dbReference type="InterPro" id="IPR001192">
    <property type="entry name" value="PI-PLC_fam"/>
</dbReference>
<sequence>MAGAKPGVHVVLLKPIAVPETLIKGNKFIKWDESSQTGTPVTLKVDPKGYILYWKDQNKDMDFLDISLIRDTRTGKYAKVPKEGKLRDNCMIGQIDTPLEEKTVTICYGKDMTNIEFVNFVCGSREVAREWTDELLSYATNLLALNGSVLSYLEKAHTKLTHVLDVNGRIPVRNIIKMVASHRDDKRRVEKALESVGFMAGKNETIDPGKFTFEDFFNFYRHLVGRTEVDKVFDEVGAKKKPYLTVEQFVQFLNKEQRDPRLNEILYPYYTIKQAQEFINLYETKNGMAAKGHLSQEGFLKYLMSEENNIVPPELLDLSHDMGQSLSHYFINSSHNTYLTGCHQLTGRSSVEMYRQVLLSGCRCIELDCWDGRNADEEPVITHGYTMCTEISFKEVIEAIAESAFKTSEYPVILSFENHCSHKQQAKMAAHCRNIFGEMLLTECMDGFPLEVDIPLPSPHLLKRKIIVKNKKKHFHKEKVKVQKTSSSIKLKVDGISLNGETKGGGTGDEGGGTLGNNEPLSTVKECENEESGHQTVTSPSQSAPPAMTSPDRKPRESISEDALSDGAPNDLDEHGSDSESSESEDDDAEVANFKKEKGTAGKEAEAALEMSALVNYVQPVHFHSFESSEKKRKSFEISSFVESQATSLLKEYPVEFVNYNKRQLSRIYPRGTRVDSGNFLPQIFWNAGCQLVALNFQTLDTAMQLNLGIFEYNNQSGYILKPDFMRRTDRRFDPFAESIVDGIVAGMLSIRFLTDKKVGTYVEVDMYGLPTDTVRKKHRTKIVPANGINPVYDEEPFQFKKVVLPNLAVIRIAVFDENNKMLGHRVLPVEGLRPGYRHIAMRNECNLPLLLPTVFVHISVKDYVPDEMSEFIIALSNPIAYLSEMEKHSQQLAVLEDPDDPEIPLTSETSPPITNGSPVRRESSNIPTDSVTNGGIRPTKPKEGIITKPSITSNSSAGSVPPHPPLKSITSEAVSSQLNEPEILQPTPLKELKEQKPYFKVLAKREKELETLSKKHEKARENMKEIHEMQEERLMIQQVKAKTTMEKLHAKILKKALKNGNIEQVEQANQHDHQALLRDHEEKHKELRCSQAETFLAMCKDHFQAELEVLLRHHEPIYDTLKLVMDCNHRDHRKRLKVRITHFSADYINSLKIIQIKLSFHEKFRRFNWLSIEILRL</sequence>
<feature type="domain" description="PI-PLC Y-box" evidence="14">
    <location>
        <begin position="611"/>
        <end position="727"/>
    </location>
</feature>
<evidence type="ECO:0000256" key="7">
    <source>
        <dbReference type="PIRNR" id="PIRNR000956"/>
    </source>
</evidence>
<feature type="domain" description="C2" evidence="13">
    <location>
        <begin position="721"/>
        <end position="850"/>
    </location>
</feature>
<dbReference type="InterPro" id="IPR035892">
    <property type="entry name" value="C2_domain_sf"/>
</dbReference>
<evidence type="ECO:0000256" key="1">
    <source>
        <dbReference type="ARBA" id="ARBA00004496"/>
    </source>
</evidence>
<feature type="active site" evidence="8">
    <location>
        <position position="335"/>
    </location>
</feature>
<dbReference type="InterPro" id="IPR016280">
    <property type="entry name" value="PLC-beta"/>
</dbReference>
<dbReference type="GO" id="GO:0048015">
    <property type="term" value="P:phosphatidylinositol-mediated signaling"/>
    <property type="evidence" value="ECO:0007669"/>
    <property type="project" value="TreeGrafter"/>
</dbReference>
<dbReference type="Pfam" id="PF00387">
    <property type="entry name" value="PI-PLC-Y"/>
    <property type="match status" value="1"/>
</dbReference>
<dbReference type="EMBL" id="VSWD01000009">
    <property type="protein sequence ID" value="KAK3092878.1"/>
    <property type="molecule type" value="Genomic_DNA"/>
</dbReference>
<dbReference type="InterPro" id="IPR011992">
    <property type="entry name" value="EF-hand-dom_pair"/>
</dbReference>
<dbReference type="SMART" id="SM00149">
    <property type="entry name" value="PLCYc"/>
    <property type="match status" value="1"/>
</dbReference>
<feature type="compositionally biased region" description="Polar residues" evidence="12">
    <location>
        <begin position="534"/>
        <end position="544"/>
    </location>
</feature>
<dbReference type="CDD" id="cd00275">
    <property type="entry name" value="C2_PLC_like"/>
    <property type="match status" value="1"/>
</dbReference>
<feature type="compositionally biased region" description="Gly residues" evidence="12">
    <location>
        <begin position="502"/>
        <end position="515"/>
    </location>
</feature>
<evidence type="ECO:0000313" key="15">
    <source>
        <dbReference type="EMBL" id="KAK3092878.1"/>
    </source>
</evidence>
<gene>
    <name evidence="15" type="ORF">FSP39_008286</name>
</gene>
<dbReference type="PROSITE" id="PS50008">
    <property type="entry name" value="PIPLC_Y_DOMAIN"/>
    <property type="match status" value="1"/>
</dbReference>
<reference evidence="15" key="1">
    <citation type="submission" date="2019-08" db="EMBL/GenBank/DDBJ databases">
        <title>The improved chromosome-level genome for the pearl oyster Pinctada fucata martensii using PacBio sequencing and Hi-C.</title>
        <authorList>
            <person name="Zheng Z."/>
        </authorList>
    </citation>
    <scope>NUCLEOTIDE SEQUENCE</scope>
    <source>
        <strain evidence="15">ZZ-2019</strain>
        <tissue evidence="15">Adductor muscle</tissue>
    </source>
</reference>
<dbReference type="Gene3D" id="2.30.29.240">
    <property type="match status" value="1"/>
</dbReference>
<dbReference type="EC" id="3.1.4.11" evidence="7"/>
<keyword evidence="6 7" id="KW-0807">Transducer</keyword>
<evidence type="ECO:0000256" key="9">
    <source>
        <dbReference type="PIRSR" id="PIRSR000956-2"/>
    </source>
</evidence>
<keyword evidence="9" id="KW-0479">Metal-binding</keyword>
<dbReference type="SUPFAM" id="SSF47473">
    <property type="entry name" value="EF-hand"/>
    <property type="match status" value="1"/>
</dbReference>
<protein>
    <recommendedName>
        <fullName evidence="7">1-phosphatidylinositol 4,5-bisphosphate phosphodiesterase</fullName>
        <ecNumber evidence="7">3.1.4.11</ecNumber>
    </recommendedName>
</protein>
<evidence type="ECO:0000256" key="8">
    <source>
        <dbReference type="PIRSR" id="PIRSR000956-1"/>
    </source>
</evidence>
<dbReference type="GO" id="GO:0051209">
    <property type="term" value="P:release of sequestered calcium ion into cytosol"/>
    <property type="evidence" value="ECO:0007669"/>
    <property type="project" value="TreeGrafter"/>
</dbReference>
<evidence type="ECO:0000256" key="2">
    <source>
        <dbReference type="ARBA" id="ARBA00022490"/>
    </source>
</evidence>
<comment type="caution">
    <text evidence="15">The sequence shown here is derived from an EMBL/GenBank/DDBJ whole genome shotgun (WGS) entry which is preliminary data.</text>
</comment>
<dbReference type="Gene3D" id="3.20.20.190">
    <property type="entry name" value="Phosphatidylinositol (PI) phosphodiesterase"/>
    <property type="match status" value="1"/>
</dbReference>
<feature type="region of interest" description="Disordered" evidence="12">
    <location>
        <begin position="899"/>
        <end position="991"/>
    </location>
</feature>
<dbReference type="PIRSF" id="PIRSF000956">
    <property type="entry name" value="PLC-beta"/>
    <property type="match status" value="1"/>
</dbReference>
<dbReference type="CDD" id="cd13361">
    <property type="entry name" value="PH_PLC_beta"/>
    <property type="match status" value="1"/>
</dbReference>
<dbReference type="GO" id="GO:0005737">
    <property type="term" value="C:cytoplasm"/>
    <property type="evidence" value="ECO:0007669"/>
    <property type="project" value="UniProtKB-SubCell"/>
</dbReference>
<dbReference type="Pfam" id="PF22631">
    <property type="entry name" value="PLCB1-4-like_EFh"/>
    <property type="match status" value="1"/>
</dbReference>
<evidence type="ECO:0000256" key="6">
    <source>
        <dbReference type="ARBA" id="ARBA00023224"/>
    </source>
</evidence>
<dbReference type="PANTHER" id="PTHR10336:SF149">
    <property type="entry name" value="1-PHOSPHATIDYLINOSITOL 4,5-BISPHOSPHATE PHOSPHODIESTERASE CLASSES I AND II"/>
    <property type="match status" value="1"/>
</dbReference>
<dbReference type="SUPFAM" id="SSF49562">
    <property type="entry name" value="C2 domain (Calcium/lipid-binding domain, CaLB)"/>
    <property type="match status" value="1"/>
</dbReference>
<feature type="binding site" evidence="9">
    <location>
        <position position="336"/>
    </location>
    <ligand>
        <name>Ca(2+)</name>
        <dbReference type="ChEBI" id="CHEBI:29108"/>
    </ligand>
</feature>
<evidence type="ECO:0000256" key="3">
    <source>
        <dbReference type="ARBA" id="ARBA00022801"/>
    </source>
</evidence>
<dbReference type="PANTHER" id="PTHR10336">
    <property type="entry name" value="PHOSPHOINOSITIDE-SPECIFIC PHOSPHOLIPASE C FAMILY PROTEIN"/>
    <property type="match status" value="1"/>
</dbReference>
<keyword evidence="5 7" id="KW-0443">Lipid metabolism</keyword>
<dbReference type="InterPro" id="IPR000909">
    <property type="entry name" value="PLipase_C_PInositol-sp_X_dom"/>
</dbReference>
<accession>A0AA88XVX6</accession>
<keyword evidence="4 7" id="KW-0442">Lipid degradation</keyword>
<dbReference type="AlphaFoldDB" id="A0AA88XVX6"/>
<keyword evidence="3 7" id="KW-0378">Hydrolase</keyword>
<feature type="compositionally biased region" description="Polar residues" evidence="12">
    <location>
        <begin position="925"/>
        <end position="934"/>
    </location>
</feature>
<dbReference type="PROSITE" id="PS50004">
    <property type="entry name" value="C2"/>
    <property type="match status" value="1"/>
</dbReference>
<dbReference type="InterPro" id="IPR001711">
    <property type="entry name" value="PLipase_C_Pinositol-sp_Y"/>
</dbReference>
<keyword evidence="9" id="KW-0106">Calcium</keyword>
<feature type="compositionally biased region" description="Polar residues" evidence="12">
    <location>
        <begin position="907"/>
        <end position="918"/>
    </location>
</feature>
<dbReference type="InterPro" id="IPR053945">
    <property type="entry name" value="PLCB1-4-like_EFh"/>
</dbReference>
<comment type="cofactor">
    <cofactor evidence="9">
        <name>Ca(2+)</name>
        <dbReference type="ChEBI" id="CHEBI:29108"/>
    </cofactor>
    <text evidence="9">Binds 1 Ca(2+) ion per subunit.</text>
</comment>
<dbReference type="FunFam" id="2.60.40.150:FF:000008">
    <property type="entry name" value="1-phosphatidylinositol 4,5-bisphosphate phosphodiesterase"/>
    <property type="match status" value="1"/>
</dbReference>
<dbReference type="GO" id="GO:0046488">
    <property type="term" value="P:phosphatidylinositol metabolic process"/>
    <property type="evidence" value="ECO:0007669"/>
    <property type="project" value="TreeGrafter"/>
</dbReference>
<feature type="binding site" evidence="9">
    <location>
        <position position="368"/>
    </location>
    <ligand>
        <name>Ca(2+)</name>
        <dbReference type="ChEBI" id="CHEBI:29108"/>
    </ligand>
</feature>
<dbReference type="SMART" id="SM00239">
    <property type="entry name" value="C2"/>
    <property type="match status" value="1"/>
</dbReference>
<feature type="compositionally biased region" description="Acidic residues" evidence="12">
    <location>
        <begin position="580"/>
        <end position="590"/>
    </location>
</feature>
<feature type="binding site" evidence="9">
    <location>
        <position position="366"/>
    </location>
    <ligand>
        <name>Ca(2+)</name>
        <dbReference type="ChEBI" id="CHEBI:29108"/>
    </ligand>
</feature>
<feature type="region of interest" description="Disordered" evidence="12">
    <location>
        <begin position="497"/>
        <end position="591"/>
    </location>
</feature>
<dbReference type="SUPFAM" id="SSF50729">
    <property type="entry name" value="PH domain-like"/>
    <property type="match status" value="1"/>
</dbReference>
<dbReference type="Pfam" id="PF00388">
    <property type="entry name" value="PI-PLC-X"/>
    <property type="match status" value="1"/>
</dbReference>
<dbReference type="InterPro" id="IPR000008">
    <property type="entry name" value="C2_dom"/>
</dbReference>
<feature type="coiled-coil region" evidence="11">
    <location>
        <begin position="1003"/>
        <end position="1033"/>
    </location>
</feature>
<dbReference type="GO" id="GO:0016042">
    <property type="term" value="P:lipid catabolic process"/>
    <property type="evidence" value="ECO:0007669"/>
    <property type="project" value="UniProtKB-KW"/>
</dbReference>
<dbReference type="SMART" id="SM00148">
    <property type="entry name" value="PLCXc"/>
    <property type="match status" value="1"/>
</dbReference>
<dbReference type="CDD" id="cd16213">
    <property type="entry name" value="EFh_PI-PLC21"/>
    <property type="match status" value="1"/>
</dbReference>
<dbReference type="Gene3D" id="1.20.1230.10">
    <property type="entry name" value="Phospholipase C beta, distal C-terminal domain"/>
    <property type="match status" value="1"/>
</dbReference>
<evidence type="ECO:0000313" key="16">
    <source>
        <dbReference type="Proteomes" id="UP001186944"/>
    </source>
</evidence>
<dbReference type="GO" id="GO:0007186">
    <property type="term" value="P:G protein-coupled receptor signaling pathway"/>
    <property type="evidence" value="ECO:0007669"/>
    <property type="project" value="TreeGrafter"/>
</dbReference>
<comment type="subcellular location">
    <subcellularLocation>
        <location evidence="1">Cytoplasm</location>
    </subcellularLocation>
</comment>
<dbReference type="CDD" id="cd08591">
    <property type="entry name" value="PI-PLCc_beta"/>
    <property type="match status" value="1"/>
</dbReference>
<evidence type="ECO:0000256" key="11">
    <source>
        <dbReference type="SAM" id="Coils"/>
    </source>
</evidence>
<evidence type="ECO:0000259" key="13">
    <source>
        <dbReference type="PROSITE" id="PS50004"/>
    </source>
</evidence>
<name>A0AA88XVX6_PINIB</name>
<dbReference type="InterPro" id="IPR042531">
    <property type="entry name" value="PLC-beta_C_sf"/>
</dbReference>
<comment type="catalytic activity">
    <reaction evidence="7 10">
        <text>a 1,2-diacyl-sn-glycero-3-phospho-(1D-myo-inositol-4,5-bisphosphate) + H2O = 1D-myo-inositol 1,4,5-trisphosphate + a 1,2-diacyl-sn-glycerol + H(+)</text>
        <dbReference type="Rhea" id="RHEA:33179"/>
        <dbReference type="ChEBI" id="CHEBI:15377"/>
        <dbReference type="ChEBI" id="CHEBI:15378"/>
        <dbReference type="ChEBI" id="CHEBI:17815"/>
        <dbReference type="ChEBI" id="CHEBI:58456"/>
        <dbReference type="ChEBI" id="CHEBI:203600"/>
        <dbReference type="EC" id="3.1.4.11"/>
    </reaction>
</comment>
<feature type="compositionally biased region" description="Polar residues" evidence="12">
    <location>
        <begin position="969"/>
        <end position="980"/>
    </location>
</feature>
<dbReference type="GO" id="GO:0004435">
    <property type="term" value="F:phosphatidylinositol-4,5-bisphosphate phospholipase C activity"/>
    <property type="evidence" value="ECO:0007669"/>
    <property type="project" value="UniProtKB-UniRule"/>
</dbReference>
<dbReference type="Proteomes" id="UP001186944">
    <property type="component" value="Unassembled WGS sequence"/>
</dbReference>
<evidence type="ECO:0000259" key="14">
    <source>
        <dbReference type="PROSITE" id="PS50008"/>
    </source>
</evidence>
<dbReference type="Gene3D" id="1.10.238.10">
    <property type="entry name" value="EF-hand"/>
    <property type="match status" value="1"/>
</dbReference>
<keyword evidence="2" id="KW-0963">Cytoplasm</keyword>
<dbReference type="SUPFAM" id="SSF51695">
    <property type="entry name" value="PLC-like phosphodiesterases"/>
    <property type="match status" value="1"/>
</dbReference>
<organism evidence="15 16">
    <name type="scientific">Pinctada imbricata</name>
    <name type="common">Atlantic pearl-oyster</name>
    <name type="synonym">Pinctada martensii</name>
    <dbReference type="NCBI Taxonomy" id="66713"/>
    <lineage>
        <taxon>Eukaryota</taxon>
        <taxon>Metazoa</taxon>
        <taxon>Spiralia</taxon>
        <taxon>Lophotrochozoa</taxon>
        <taxon>Mollusca</taxon>
        <taxon>Bivalvia</taxon>
        <taxon>Autobranchia</taxon>
        <taxon>Pteriomorphia</taxon>
        <taxon>Pterioida</taxon>
        <taxon>Pterioidea</taxon>
        <taxon>Pteriidae</taxon>
        <taxon>Pinctada</taxon>
    </lineage>
</organism>
<dbReference type="Gene3D" id="2.60.40.150">
    <property type="entry name" value="C2 domain"/>
    <property type="match status" value="1"/>
</dbReference>
<dbReference type="FunFam" id="1.10.238.10:FF:000005">
    <property type="entry name" value="Phosphoinositide phospholipase C"/>
    <property type="match status" value="1"/>
</dbReference>
<evidence type="ECO:0000256" key="4">
    <source>
        <dbReference type="ARBA" id="ARBA00022963"/>
    </source>
</evidence>
<dbReference type="InterPro" id="IPR017946">
    <property type="entry name" value="PLC-like_Pdiesterase_TIM-brl"/>
</dbReference>
<keyword evidence="16" id="KW-1185">Reference proteome</keyword>
<dbReference type="SUPFAM" id="SSF69989">
    <property type="entry name" value="C-terminal domain of PLC-beta"/>
    <property type="match status" value="1"/>
</dbReference>
<dbReference type="GO" id="GO:0005509">
    <property type="term" value="F:calcium ion binding"/>
    <property type="evidence" value="ECO:0007669"/>
    <property type="project" value="UniProtKB-UniRule"/>
</dbReference>
<evidence type="ECO:0000256" key="12">
    <source>
        <dbReference type="SAM" id="MobiDB-lite"/>
    </source>
</evidence>
<keyword evidence="11" id="KW-0175">Coiled coil</keyword>
<evidence type="ECO:0000256" key="10">
    <source>
        <dbReference type="RuleBase" id="RU361133"/>
    </source>
</evidence>
<feature type="binding site" evidence="9">
    <location>
        <position position="417"/>
    </location>
    <ligand>
        <name>Ca(2+)</name>
        <dbReference type="ChEBI" id="CHEBI:29108"/>
    </ligand>
</feature>
<feature type="active site" evidence="8">
    <location>
        <position position="383"/>
    </location>
</feature>
<dbReference type="Pfam" id="PF17787">
    <property type="entry name" value="PH_14"/>
    <property type="match status" value="1"/>
</dbReference>
<proteinExistence type="predicted"/>
<dbReference type="InterPro" id="IPR037862">
    <property type="entry name" value="PLC-beta_PH"/>
</dbReference>
<dbReference type="PRINTS" id="PR00390">
    <property type="entry name" value="PHPHLIPASEC"/>
</dbReference>
<feature type="compositionally biased region" description="Polar residues" evidence="12">
    <location>
        <begin position="950"/>
        <end position="959"/>
    </location>
</feature>